<dbReference type="Pfam" id="PF02498">
    <property type="entry name" value="Bro-N"/>
    <property type="match status" value="1"/>
</dbReference>
<feature type="domain" description="Bro-N" evidence="2">
    <location>
        <begin position="23"/>
        <end position="121"/>
    </location>
</feature>
<proteinExistence type="predicted"/>
<dbReference type="InterPro" id="IPR003497">
    <property type="entry name" value="BRO_N_domain"/>
</dbReference>
<organism evidence="3">
    <name type="scientific">hydrothermal vent metagenome</name>
    <dbReference type="NCBI Taxonomy" id="652676"/>
    <lineage>
        <taxon>unclassified sequences</taxon>
        <taxon>metagenomes</taxon>
        <taxon>ecological metagenomes</taxon>
    </lineage>
</organism>
<name>A0A3B0TMU0_9ZZZZ</name>
<accession>A0A3B0TMU0</accession>
<gene>
    <name evidence="3" type="ORF">MNBD_BACTEROID05-946</name>
</gene>
<feature type="compositionally biased region" description="Basic residues" evidence="1">
    <location>
        <begin position="264"/>
        <end position="274"/>
    </location>
</feature>
<feature type="compositionally biased region" description="Basic and acidic residues" evidence="1">
    <location>
        <begin position="278"/>
        <end position="288"/>
    </location>
</feature>
<reference evidence="3" key="1">
    <citation type="submission" date="2018-06" db="EMBL/GenBank/DDBJ databases">
        <authorList>
            <person name="Zhirakovskaya E."/>
        </authorList>
    </citation>
    <scope>NUCLEOTIDE SEQUENCE</scope>
</reference>
<dbReference type="AlphaFoldDB" id="A0A3B0TMU0"/>
<feature type="region of interest" description="Disordered" evidence="1">
    <location>
        <begin position="244"/>
        <end position="288"/>
    </location>
</feature>
<sequence length="288" mass="33553">MSKKKKVAEIETVHKLAVFKGKQIRRLIHNDEWWFSIVDIVETLTGTNRGRKYWSDLKKKLVDEGYNEVSEKIGQLKMVSPDGKLRLTDCANTETMFRIIQSIPSPKAEPFKRWLAKVGYERIMEIEDPELATKRTRALYKAKGYSDVWIEKRMRSIAIREELTDEWRNRGIQEKKDYAILTAEISKATFEMTPSEYKKFKKLKRENLRDHMNDLELIFSMLGEASTTEIARNKDSQGMVKNKEVARQGGNVAGKARRDLEKKSGKKVSSKRNYLKSPQDKKFLKGKK</sequence>
<dbReference type="EMBL" id="UOEN01000460">
    <property type="protein sequence ID" value="VAW19268.1"/>
    <property type="molecule type" value="Genomic_DNA"/>
</dbReference>
<dbReference type="SMART" id="SM01040">
    <property type="entry name" value="Bro-N"/>
    <property type="match status" value="1"/>
</dbReference>
<evidence type="ECO:0000313" key="3">
    <source>
        <dbReference type="EMBL" id="VAW19268.1"/>
    </source>
</evidence>
<protein>
    <submittedName>
        <fullName evidence="3">DNA-damage-inducible protein d</fullName>
    </submittedName>
</protein>
<evidence type="ECO:0000256" key="1">
    <source>
        <dbReference type="SAM" id="MobiDB-lite"/>
    </source>
</evidence>
<evidence type="ECO:0000259" key="2">
    <source>
        <dbReference type="SMART" id="SM01040"/>
    </source>
</evidence>